<dbReference type="VEuPathDB" id="FungiDB:HpaG801781"/>
<evidence type="ECO:0000313" key="2">
    <source>
        <dbReference type="Proteomes" id="UP000011713"/>
    </source>
</evidence>
<dbReference type="SUPFAM" id="SSF55331">
    <property type="entry name" value="Tautomerase/MIF"/>
    <property type="match status" value="1"/>
</dbReference>
<dbReference type="InParanoid" id="M4B680"/>
<dbReference type="Gene3D" id="3.30.429.10">
    <property type="entry name" value="Macrophage Migration Inhibitory Factor"/>
    <property type="match status" value="1"/>
</dbReference>
<dbReference type="InterPro" id="IPR014347">
    <property type="entry name" value="Tautomerase/MIF_sf"/>
</dbReference>
<reference evidence="1" key="2">
    <citation type="submission" date="2015-06" db="UniProtKB">
        <authorList>
            <consortium name="EnsemblProtists"/>
        </authorList>
    </citation>
    <scope>IDENTIFICATION</scope>
    <source>
        <strain evidence="1">Emoy2</strain>
    </source>
</reference>
<dbReference type="Proteomes" id="UP000011713">
    <property type="component" value="Unassembled WGS sequence"/>
</dbReference>
<name>M4B680_HYAAE</name>
<dbReference type="HOGENOM" id="CLU_2854455_0_0_1"/>
<dbReference type="STRING" id="559515.M4B680"/>
<protein>
    <submittedName>
        <fullName evidence="1">Uncharacterized protein</fullName>
    </submittedName>
</protein>
<organism evidence="1 2">
    <name type="scientific">Hyaloperonospora arabidopsidis (strain Emoy2)</name>
    <name type="common">Downy mildew agent</name>
    <name type="synonym">Peronospora arabidopsidis</name>
    <dbReference type="NCBI Taxonomy" id="559515"/>
    <lineage>
        <taxon>Eukaryota</taxon>
        <taxon>Sar</taxon>
        <taxon>Stramenopiles</taxon>
        <taxon>Oomycota</taxon>
        <taxon>Peronosporomycetes</taxon>
        <taxon>Peronosporales</taxon>
        <taxon>Peronosporaceae</taxon>
        <taxon>Hyaloperonospora</taxon>
    </lineage>
</organism>
<proteinExistence type="predicted"/>
<evidence type="ECO:0000313" key="1">
    <source>
        <dbReference type="EnsemblProtists" id="HpaP801781"/>
    </source>
</evidence>
<sequence length="65" mass="7223">MAAISKSLADALDKSEQVVMVHLNLDTPMYFQATDAVRLLLCLAPYYSFNNLLQYAAPHACRHAP</sequence>
<dbReference type="EMBL" id="JH598543">
    <property type="status" value="NOT_ANNOTATED_CDS"/>
    <property type="molecule type" value="Genomic_DNA"/>
</dbReference>
<accession>M4B680</accession>
<dbReference type="AlphaFoldDB" id="M4B680"/>
<dbReference type="EnsemblProtists" id="HpaT801781">
    <property type="protein sequence ID" value="HpaP801781"/>
    <property type="gene ID" value="HpaG801781"/>
</dbReference>
<keyword evidence="2" id="KW-1185">Reference proteome</keyword>
<reference evidence="2" key="1">
    <citation type="journal article" date="2010" name="Science">
        <title>Signatures of adaptation to obligate biotrophy in the Hyaloperonospora arabidopsidis genome.</title>
        <authorList>
            <person name="Baxter L."/>
            <person name="Tripathy S."/>
            <person name="Ishaque N."/>
            <person name="Boot N."/>
            <person name="Cabral A."/>
            <person name="Kemen E."/>
            <person name="Thines M."/>
            <person name="Ah-Fong A."/>
            <person name="Anderson R."/>
            <person name="Badejoko W."/>
            <person name="Bittner-Eddy P."/>
            <person name="Boore J.L."/>
            <person name="Chibucos M.C."/>
            <person name="Coates M."/>
            <person name="Dehal P."/>
            <person name="Delehaunty K."/>
            <person name="Dong S."/>
            <person name="Downton P."/>
            <person name="Dumas B."/>
            <person name="Fabro G."/>
            <person name="Fronick C."/>
            <person name="Fuerstenberg S.I."/>
            <person name="Fulton L."/>
            <person name="Gaulin E."/>
            <person name="Govers F."/>
            <person name="Hughes L."/>
            <person name="Humphray S."/>
            <person name="Jiang R.H."/>
            <person name="Judelson H."/>
            <person name="Kamoun S."/>
            <person name="Kyung K."/>
            <person name="Meijer H."/>
            <person name="Minx P."/>
            <person name="Morris P."/>
            <person name="Nelson J."/>
            <person name="Phuntumart V."/>
            <person name="Qutob D."/>
            <person name="Rehmany A."/>
            <person name="Rougon-Cardoso A."/>
            <person name="Ryden P."/>
            <person name="Torto-Alalibo T."/>
            <person name="Studholme D."/>
            <person name="Wang Y."/>
            <person name="Win J."/>
            <person name="Wood J."/>
            <person name="Clifton S.W."/>
            <person name="Rogers J."/>
            <person name="Van den Ackerveken G."/>
            <person name="Jones J.D."/>
            <person name="McDowell J.M."/>
            <person name="Beynon J."/>
            <person name="Tyler B.M."/>
        </authorList>
    </citation>
    <scope>NUCLEOTIDE SEQUENCE [LARGE SCALE GENOMIC DNA]</scope>
    <source>
        <strain evidence="2">Emoy2</strain>
    </source>
</reference>